<proteinExistence type="predicted"/>
<reference evidence="2 3" key="1">
    <citation type="submission" date="2017-09" db="EMBL/GenBank/DDBJ databases">
        <title>Depth-based differentiation of microbial function through sediment-hosted aquifers and enrichment of novel symbionts in the deep terrestrial subsurface.</title>
        <authorList>
            <person name="Probst A.J."/>
            <person name="Ladd B."/>
            <person name="Jarett J.K."/>
            <person name="Geller-Mcgrath D.E."/>
            <person name="Sieber C.M."/>
            <person name="Emerson J.B."/>
            <person name="Anantharaman K."/>
            <person name="Thomas B.C."/>
            <person name="Malmstrom R."/>
            <person name="Stieglmeier M."/>
            <person name="Klingl A."/>
            <person name="Woyke T."/>
            <person name="Ryan C.M."/>
            <person name="Banfield J.F."/>
        </authorList>
    </citation>
    <scope>NUCLEOTIDE SEQUENCE [LARGE SCALE GENOMIC DNA]</scope>
    <source>
        <strain evidence="2">CG11_big_fil_rev_8_21_14_0_20_37_16</strain>
    </source>
</reference>
<evidence type="ECO:0000256" key="1">
    <source>
        <dbReference type="SAM" id="Phobius"/>
    </source>
</evidence>
<accession>A0A2H0KJT5</accession>
<name>A0A2H0KJT5_9BACT</name>
<evidence type="ECO:0000313" key="3">
    <source>
        <dbReference type="Proteomes" id="UP000229497"/>
    </source>
</evidence>
<organism evidence="2 3">
    <name type="scientific">Candidatus Roizmanbacteria bacterium CG11_big_fil_rev_8_21_14_0_20_37_16</name>
    <dbReference type="NCBI Taxonomy" id="1974857"/>
    <lineage>
        <taxon>Bacteria</taxon>
        <taxon>Candidatus Roizmaniibacteriota</taxon>
    </lineage>
</organism>
<dbReference type="AlphaFoldDB" id="A0A2H0KJT5"/>
<dbReference type="EMBL" id="PCVK01000084">
    <property type="protein sequence ID" value="PIQ71520.1"/>
    <property type="molecule type" value="Genomic_DNA"/>
</dbReference>
<keyword evidence="1" id="KW-0812">Transmembrane</keyword>
<feature type="transmembrane region" description="Helical" evidence="1">
    <location>
        <begin position="6"/>
        <end position="28"/>
    </location>
</feature>
<gene>
    <name evidence="2" type="ORF">COV87_02915</name>
</gene>
<sequence length="115" mass="12390">MKKLFIFLPILVVMVVAGLSYIGVMPFFSKFVAKQVNLGMKADPALVTAFEAKYGRSNGTGGMTNNILAINPTTLQIGRVTVSESITKLVAGGLGDVIERRISQIGVADIKRYKL</sequence>
<comment type="caution">
    <text evidence="2">The sequence shown here is derived from an EMBL/GenBank/DDBJ whole genome shotgun (WGS) entry which is preliminary data.</text>
</comment>
<protein>
    <submittedName>
        <fullName evidence="2">Uncharacterized protein</fullName>
    </submittedName>
</protein>
<keyword evidence="1" id="KW-0472">Membrane</keyword>
<evidence type="ECO:0000313" key="2">
    <source>
        <dbReference type="EMBL" id="PIQ71520.1"/>
    </source>
</evidence>
<dbReference type="Proteomes" id="UP000229497">
    <property type="component" value="Unassembled WGS sequence"/>
</dbReference>
<keyword evidence="1" id="KW-1133">Transmembrane helix</keyword>